<dbReference type="EMBL" id="JABEMA010000404">
    <property type="protein sequence ID" value="NNH24571.1"/>
    <property type="molecule type" value="Genomic_DNA"/>
</dbReference>
<dbReference type="RefSeq" id="WP_171204303.1">
    <property type="nucleotide sequence ID" value="NZ_JABEMA010000404.1"/>
</dbReference>
<dbReference type="PANTHER" id="PTHR22753:SF14">
    <property type="entry name" value="MONOACYLGLYCEROL_DIACYLGLYCEROL O-ACYLTRANSFERASE"/>
    <property type="match status" value="1"/>
</dbReference>
<gene>
    <name evidence="2" type="ORF">HLB09_16045</name>
</gene>
<dbReference type="CDD" id="cd07987">
    <property type="entry name" value="LPLAT_MGAT-like"/>
    <property type="match status" value="1"/>
</dbReference>
<keyword evidence="2" id="KW-0808">Transferase</keyword>
<proteinExistence type="predicted"/>
<organism evidence="2 3">
    <name type="scientific">Pseudokineococcus marinus</name>
    <dbReference type="NCBI Taxonomy" id="351215"/>
    <lineage>
        <taxon>Bacteria</taxon>
        <taxon>Bacillati</taxon>
        <taxon>Actinomycetota</taxon>
        <taxon>Actinomycetes</taxon>
        <taxon>Kineosporiales</taxon>
        <taxon>Kineosporiaceae</taxon>
        <taxon>Pseudokineococcus</taxon>
    </lineage>
</organism>
<feature type="non-terminal residue" evidence="2">
    <location>
        <position position="1"/>
    </location>
</feature>
<dbReference type="SMART" id="SM00563">
    <property type="entry name" value="PlsC"/>
    <property type="match status" value="1"/>
</dbReference>
<protein>
    <submittedName>
        <fullName evidence="2">Acyltransferase family protein</fullName>
    </submittedName>
</protein>
<comment type="caution">
    <text evidence="2">The sequence shown here is derived from an EMBL/GenBank/DDBJ whole genome shotgun (WGS) entry which is preliminary data.</text>
</comment>
<dbReference type="InterPro" id="IPR002123">
    <property type="entry name" value="Plipid/glycerol_acylTrfase"/>
</dbReference>
<dbReference type="GO" id="GO:0016746">
    <property type="term" value="F:acyltransferase activity"/>
    <property type="evidence" value="ECO:0007669"/>
    <property type="project" value="UniProtKB-KW"/>
</dbReference>
<dbReference type="GO" id="GO:0016020">
    <property type="term" value="C:membrane"/>
    <property type="evidence" value="ECO:0007669"/>
    <property type="project" value="TreeGrafter"/>
</dbReference>
<dbReference type="InterPro" id="IPR016676">
    <property type="entry name" value="P_lipid/glycerol_AcTrfase_prd"/>
</dbReference>
<dbReference type="Pfam" id="PF01553">
    <property type="entry name" value="Acyltransferase"/>
    <property type="match status" value="1"/>
</dbReference>
<evidence type="ECO:0000259" key="1">
    <source>
        <dbReference type="SMART" id="SM00563"/>
    </source>
</evidence>
<reference evidence="2 3" key="1">
    <citation type="submission" date="2020-05" db="EMBL/GenBank/DDBJ databases">
        <title>MicrobeNet Type strains.</title>
        <authorList>
            <person name="Nicholson A.C."/>
        </authorList>
    </citation>
    <scope>NUCLEOTIDE SEQUENCE [LARGE SCALE GENOMIC DNA]</scope>
    <source>
        <strain evidence="2 3">JCM 14547</strain>
    </source>
</reference>
<keyword evidence="2" id="KW-0012">Acyltransferase</keyword>
<dbReference type="Proteomes" id="UP000555552">
    <property type="component" value="Unassembled WGS sequence"/>
</dbReference>
<dbReference type="SUPFAM" id="SSF69593">
    <property type="entry name" value="Glycerol-3-phosphate (1)-acyltransferase"/>
    <property type="match status" value="1"/>
</dbReference>
<dbReference type="PANTHER" id="PTHR22753">
    <property type="entry name" value="TRANSMEMBRANE PROTEIN 68"/>
    <property type="match status" value="1"/>
</dbReference>
<evidence type="ECO:0000313" key="2">
    <source>
        <dbReference type="EMBL" id="NNH24571.1"/>
    </source>
</evidence>
<accession>A0A849BPH3</accession>
<keyword evidence="3" id="KW-1185">Reference proteome</keyword>
<dbReference type="PIRSF" id="PIRSF016753">
    <property type="entry name" value="P_lipid/glycerol_ac_tran_prd"/>
    <property type="match status" value="1"/>
</dbReference>
<feature type="domain" description="Phospholipid/glycerol acyltransferase" evidence="1">
    <location>
        <begin position="67"/>
        <end position="186"/>
    </location>
</feature>
<name>A0A849BPH3_9ACTN</name>
<dbReference type="AlphaFoldDB" id="A0A849BPH3"/>
<sequence length="280" mass="30481">AADLGRRARRATDVLARRVTGDYEVDELGFDRELTEAVLLDLLRPLHRRWFRVELRGAEHLPRRGGALLVANHSGTVGIDALMTMVAVHDDAPGGRHLRVLAADLVLAAPVLGDLARRAGITLASPDDAERLLRAGELVGVWPEGYKGVGKHFRDRYRLQRFGRGGFVASALRAGVPIVPCAIVGAEEVYPKIGDLAPLARLLGLPYVPVTPFFPLLGPLGLVPLPSRWVVELGEPVRTDLAPPATADDPAAVLDLADQVRETIQASLHELLLHRRSVWR</sequence>
<evidence type="ECO:0000313" key="3">
    <source>
        <dbReference type="Proteomes" id="UP000555552"/>
    </source>
</evidence>